<dbReference type="InterPro" id="IPR018997">
    <property type="entry name" value="PUB_domain"/>
</dbReference>
<keyword evidence="3" id="KW-1185">Reference proteome</keyword>
<feature type="domain" description="PUB" evidence="1">
    <location>
        <begin position="149"/>
        <end position="222"/>
    </location>
</feature>
<dbReference type="InterPro" id="IPR042774">
    <property type="entry name" value="UBXN6_PUB"/>
</dbReference>
<dbReference type="Gene3D" id="1.20.58.2190">
    <property type="match status" value="1"/>
</dbReference>
<gene>
    <name evidence="2" type="ORF">PENTCL1PPCAC_18050</name>
</gene>
<comment type="caution">
    <text evidence="2">The sequence shown here is derived from an EMBL/GenBank/DDBJ whole genome shotgun (WGS) entry which is preliminary data.</text>
</comment>
<dbReference type="PANTHER" id="PTHR23153">
    <property type="entry name" value="UBX-RELATED"/>
    <property type="match status" value="1"/>
</dbReference>
<dbReference type="Pfam" id="PF09409">
    <property type="entry name" value="PUB"/>
    <property type="match status" value="1"/>
</dbReference>
<name>A0AAV5TNB5_9BILA</name>
<evidence type="ECO:0000313" key="3">
    <source>
        <dbReference type="Proteomes" id="UP001432027"/>
    </source>
</evidence>
<dbReference type="Proteomes" id="UP001432027">
    <property type="component" value="Unassembled WGS sequence"/>
</dbReference>
<dbReference type="CDD" id="cd10460">
    <property type="entry name" value="PUB_UBXD1"/>
    <property type="match status" value="1"/>
</dbReference>
<evidence type="ECO:0000259" key="1">
    <source>
        <dbReference type="Pfam" id="PF09409"/>
    </source>
</evidence>
<sequence>MDPLHRNQASLPDPCRVVTKWTGSMLQTWLLRRHSRECMRGEPTVSSSQKKIQMMAQRELEQERRERDASSAKFANDIKNLRVEDTVVHELDHSNAISAVKFTCELLGDEVALPRMRLRSYLESYLRGEMSEDGVVPATLMITSLNNMEPRKVAMETIRKYLQNILENQSEPKFRKIRMSNKAFNDRVLSVKGGREFLEAVGFEEREEDNGRVTEKYLVMNERLHSMMPDYYR</sequence>
<reference evidence="2" key="1">
    <citation type="submission" date="2023-10" db="EMBL/GenBank/DDBJ databases">
        <title>Genome assembly of Pristionchus species.</title>
        <authorList>
            <person name="Yoshida K."/>
            <person name="Sommer R.J."/>
        </authorList>
    </citation>
    <scope>NUCLEOTIDE SEQUENCE</scope>
    <source>
        <strain evidence="2">RS0144</strain>
    </source>
</reference>
<dbReference type="EMBL" id="BTSX01000004">
    <property type="protein sequence ID" value="GMS95875.1"/>
    <property type="molecule type" value="Genomic_DNA"/>
</dbReference>
<dbReference type="PANTHER" id="PTHR23153:SF38">
    <property type="entry name" value="UBX DOMAIN-CONTAINING PROTEIN 6"/>
    <property type="match status" value="1"/>
</dbReference>
<dbReference type="InterPro" id="IPR036339">
    <property type="entry name" value="PUB-like_dom_sf"/>
</dbReference>
<dbReference type="AlphaFoldDB" id="A0AAV5TNB5"/>
<dbReference type="SUPFAM" id="SSF143503">
    <property type="entry name" value="PUG domain-like"/>
    <property type="match status" value="1"/>
</dbReference>
<dbReference type="GO" id="GO:0005737">
    <property type="term" value="C:cytoplasm"/>
    <property type="evidence" value="ECO:0007669"/>
    <property type="project" value="TreeGrafter"/>
</dbReference>
<evidence type="ECO:0000313" key="2">
    <source>
        <dbReference type="EMBL" id="GMS95875.1"/>
    </source>
</evidence>
<proteinExistence type="predicted"/>
<organism evidence="2 3">
    <name type="scientific">Pristionchus entomophagus</name>
    <dbReference type="NCBI Taxonomy" id="358040"/>
    <lineage>
        <taxon>Eukaryota</taxon>
        <taxon>Metazoa</taxon>
        <taxon>Ecdysozoa</taxon>
        <taxon>Nematoda</taxon>
        <taxon>Chromadorea</taxon>
        <taxon>Rhabditida</taxon>
        <taxon>Rhabditina</taxon>
        <taxon>Diplogasteromorpha</taxon>
        <taxon>Diplogasteroidea</taxon>
        <taxon>Neodiplogasteridae</taxon>
        <taxon>Pristionchus</taxon>
    </lineage>
</organism>
<accession>A0AAV5TNB5</accession>
<dbReference type="SMART" id="SM00580">
    <property type="entry name" value="PUG"/>
    <property type="match status" value="1"/>
</dbReference>
<protein>
    <recommendedName>
        <fullName evidence="1">PUB domain-containing protein</fullName>
    </recommendedName>
</protein>